<dbReference type="GO" id="GO:0003677">
    <property type="term" value="F:DNA binding"/>
    <property type="evidence" value="ECO:0007669"/>
    <property type="project" value="UniProtKB-KW"/>
</dbReference>
<dbReference type="InterPro" id="IPR023160">
    <property type="entry name" value="RNase_HII_hlx-loop-hlx_cap_dom"/>
</dbReference>
<dbReference type="PROSITE" id="PS50878">
    <property type="entry name" value="RT_POL"/>
    <property type="match status" value="1"/>
</dbReference>
<dbReference type="Gene3D" id="3.30.70.270">
    <property type="match status" value="2"/>
</dbReference>
<dbReference type="CDD" id="cd00303">
    <property type="entry name" value="retropepsin_like"/>
    <property type="match status" value="1"/>
</dbReference>
<evidence type="ECO:0000259" key="23">
    <source>
        <dbReference type="PROSITE" id="PS50878"/>
    </source>
</evidence>
<dbReference type="GO" id="GO:0046872">
    <property type="term" value="F:metal ion binding"/>
    <property type="evidence" value="ECO:0007669"/>
    <property type="project" value="UniProtKB-KW"/>
</dbReference>
<evidence type="ECO:0000256" key="20">
    <source>
        <dbReference type="PROSITE-ProRule" id="PRU01319"/>
    </source>
</evidence>
<reference evidence="26" key="1">
    <citation type="submission" date="2019-09" db="EMBL/GenBank/DDBJ databases">
        <title>Draft genome information of white flower Hibiscus syriacus.</title>
        <authorList>
            <person name="Kim Y.-M."/>
        </authorList>
    </citation>
    <scope>NUCLEOTIDE SEQUENCE [LARGE SCALE GENOMIC DNA]</scope>
    <source>
        <strain evidence="26">YM2019G1</strain>
    </source>
</reference>
<dbReference type="PROSITE" id="PS51975">
    <property type="entry name" value="RNASE_H_2"/>
    <property type="match status" value="1"/>
</dbReference>
<dbReference type="GO" id="GO:0003723">
    <property type="term" value="F:RNA binding"/>
    <property type="evidence" value="ECO:0007669"/>
    <property type="project" value="UniProtKB-UniRule"/>
</dbReference>
<evidence type="ECO:0000256" key="12">
    <source>
        <dbReference type="ARBA" id="ARBA00022842"/>
    </source>
</evidence>
<dbReference type="GO" id="GO:0003887">
    <property type="term" value="F:DNA-directed DNA polymerase activity"/>
    <property type="evidence" value="ECO:0007669"/>
    <property type="project" value="UniProtKB-KW"/>
</dbReference>
<dbReference type="GO" id="GO:0006401">
    <property type="term" value="P:RNA catabolic process"/>
    <property type="evidence" value="ECO:0007669"/>
    <property type="project" value="UniProtKB-UniRule"/>
</dbReference>
<dbReference type="InterPro" id="IPR036397">
    <property type="entry name" value="RNaseH_sf"/>
</dbReference>
<dbReference type="GO" id="GO:0006508">
    <property type="term" value="P:proteolysis"/>
    <property type="evidence" value="ECO:0007669"/>
    <property type="project" value="UniProtKB-KW"/>
</dbReference>
<feature type="compositionally biased region" description="Basic and acidic residues" evidence="22">
    <location>
        <begin position="9"/>
        <end position="21"/>
    </location>
</feature>
<dbReference type="Gene3D" id="3.10.10.10">
    <property type="entry name" value="HIV Type 1 Reverse Transcriptase, subunit A, domain 1"/>
    <property type="match status" value="2"/>
</dbReference>
<dbReference type="Pfam" id="PF13966">
    <property type="entry name" value="zf-RVT"/>
    <property type="match status" value="1"/>
</dbReference>
<dbReference type="Gene3D" id="3.30.420.10">
    <property type="entry name" value="Ribonuclease H-like superfamily/Ribonuclease H"/>
    <property type="match status" value="2"/>
</dbReference>
<dbReference type="InterPro" id="IPR016197">
    <property type="entry name" value="Chromo-like_dom_sf"/>
</dbReference>
<dbReference type="InterPro" id="IPR043128">
    <property type="entry name" value="Rev_trsase/Diguanyl_cyclase"/>
</dbReference>
<evidence type="ECO:0000256" key="21">
    <source>
        <dbReference type="RuleBase" id="RU003515"/>
    </source>
</evidence>
<dbReference type="InterPro" id="IPR001969">
    <property type="entry name" value="Aspartic_peptidase_AS"/>
</dbReference>
<dbReference type="Pfam" id="PF00078">
    <property type="entry name" value="RVT_1"/>
    <property type="match status" value="1"/>
</dbReference>
<keyword evidence="7 20" id="KW-0540">Nuclease</keyword>
<dbReference type="EMBL" id="VEPZ02000875">
    <property type="protein sequence ID" value="KAE8713860.1"/>
    <property type="molecule type" value="Genomic_DNA"/>
</dbReference>
<evidence type="ECO:0000256" key="8">
    <source>
        <dbReference type="ARBA" id="ARBA00022723"/>
    </source>
</evidence>
<keyword evidence="27" id="KW-1185">Reference proteome</keyword>
<comment type="catalytic activity">
    <reaction evidence="1 20 21">
        <text>Endonucleolytic cleavage to 5'-phosphomonoester.</text>
        <dbReference type="EC" id="3.1.26.4"/>
    </reaction>
</comment>
<dbReference type="InterPro" id="IPR045358">
    <property type="entry name" value="Ty3_capsid"/>
</dbReference>
<evidence type="ECO:0000256" key="13">
    <source>
        <dbReference type="ARBA" id="ARBA00022884"/>
    </source>
</evidence>
<feature type="compositionally biased region" description="Acidic residues" evidence="22">
    <location>
        <begin position="1528"/>
        <end position="1542"/>
    </location>
</feature>
<keyword evidence="6" id="KW-0548">Nucleotidyltransferase</keyword>
<dbReference type="InterPro" id="IPR056924">
    <property type="entry name" value="SH3_Tf2-1"/>
</dbReference>
<evidence type="ECO:0000256" key="9">
    <source>
        <dbReference type="ARBA" id="ARBA00022750"/>
    </source>
</evidence>
<dbReference type="FunFam" id="3.30.420.10:FF:000016">
    <property type="entry name" value="Ribonuclease"/>
    <property type="match status" value="1"/>
</dbReference>
<keyword evidence="14" id="KW-0229">DNA integration</keyword>
<dbReference type="Proteomes" id="UP000436088">
    <property type="component" value="Unassembled WGS sequence"/>
</dbReference>
<evidence type="ECO:0000256" key="6">
    <source>
        <dbReference type="ARBA" id="ARBA00022695"/>
    </source>
</evidence>
<comment type="caution">
    <text evidence="26">The sequence shown here is derived from an EMBL/GenBank/DDBJ whole genome shotgun (WGS) entry which is preliminary data.</text>
</comment>
<dbReference type="PROSITE" id="PS00141">
    <property type="entry name" value="ASP_PROTEASE"/>
    <property type="match status" value="1"/>
</dbReference>
<gene>
    <name evidence="26" type="ORF">F3Y22_tig00110204pilonHSYRG00126</name>
</gene>
<evidence type="ECO:0000259" key="25">
    <source>
        <dbReference type="PROSITE" id="PS51975"/>
    </source>
</evidence>
<evidence type="ECO:0000256" key="2">
    <source>
        <dbReference type="ARBA" id="ARBA00001946"/>
    </source>
</evidence>
<dbReference type="FunFam" id="1.10.10.460:FF:000001">
    <property type="entry name" value="Ribonuclease"/>
    <property type="match status" value="1"/>
</dbReference>
<dbReference type="InterPro" id="IPR021109">
    <property type="entry name" value="Peptidase_aspartic_dom_sf"/>
</dbReference>
<dbReference type="GO" id="GO:0003964">
    <property type="term" value="F:RNA-directed DNA polymerase activity"/>
    <property type="evidence" value="ECO:0007669"/>
    <property type="project" value="UniProtKB-KW"/>
</dbReference>
<dbReference type="SUPFAM" id="SSF54160">
    <property type="entry name" value="Chromo domain-like"/>
    <property type="match status" value="1"/>
</dbReference>
<dbReference type="Pfam" id="PF08284">
    <property type="entry name" value="RVP_2"/>
    <property type="match status" value="1"/>
</dbReference>
<dbReference type="Pfam" id="PF17919">
    <property type="entry name" value="RT_RNaseH_2"/>
    <property type="match status" value="1"/>
</dbReference>
<evidence type="ECO:0000256" key="14">
    <source>
        <dbReference type="ARBA" id="ARBA00022908"/>
    </source>
</evidence>
<dbReference type="CDD" id="cd07181">
    <property type="entry name" value="RNase_HII_eukaryota_like"/>
    <property type="match status" value="1"/>
</dbReference>
<dbReference type="GO" id="GO:0006310">
    <property type="term" value="P:DNA recombination"/>
    <property type="evidence" value="ECO:0007669"/>
    <property type="project" value="UniProtKB-KW"/>
</dbReference>
<evidence type="ECO:0000256" key="1">
    <source>
        <dbReference type="ARBA" id="ARBA00000077"/>
    </source>
</evidence>
<name>A0A6A3B9Y6_HIBSY</name>
<comment type="similarity">
    <text evidence="3">Belongs to the RNase HII family. Eukaryotic subfamily.</text>
</comment>
<dbReference type="InterPro" id="IPR001584">
    <property type="entry name" value="Integrase_cat-core"/>
</dbReference>
<evidence type="ECO:0000256" key="15">
    <source>
        <dbReference type="ARBA" id="ARBA00022918"/>
    </source>
</evidence>
<dbReference type="NCBIfam" id="TIGR00729">
    <property type="entry name" value="ribonuclease HII"/>
    <property type="match status" value="1"/>
</dbReference>
<dbReference type="PANTHER" id="PTHR37984">
    <property type="entry name" value="PROTEIN CBG26694"/>
    <property type="match status" value="1"/>
</dbReference>
<keyword evidence="10 20" id="KW-0255">Endonuclease</keyword>
<organism evidence="26 27">
    <name type="scientific">Hibiscus syriacus</name>
    <name type="common">Rose of Sharon</name>
    <dbReference type="NCBI Taxonomy" id="106335"/>
    <lineage>
        <taxon>Eukaryota</taxon>
        <taxon>Viridiplantae</taxon>
        <taxon>Streptophyta</taxon>
        <taxon>Embryophyta</taxon>
        <taxon>Tracheophyta</taxon>
        <taxon>Spermatophyta</taxon>
        <taxon>Magnoliopsida</taxon>
        <taxon>eudicotyledons</taxon>
        <taxon>Gunneridae</taxon>
        <taxon>Pentapetalae</taxon>
        <taxon>rosids</taxon>
        <taxon>malvids</taxon>
        <taxon>Malvales</taxon>
        <taxon>Malvaceae</taxon>
        <taxon>Malvoideae</taxon>
        <taxon>Hibiscus</taxon>
    </lineage>
</organism>
<dbReference type="Pfam" id="PF19259">
    <property type="entry name" value="Ty3_capsid"/>
    <property type="match status" value="1"/>
</dbReference>
<dbReference type="InterPro" id="IPR041588">
    <property type="entry name" value="Integrase_H2C2"/>
</dbReference>
<dbReference type="InterPro" id="IPR024567">
    <property type="entry name" value="RNase_HII/HIII_dom"/>
</dbReference>
<evidence type="ECO:0000256" key="18">
    <source>
        <dbReference type="ARBA" id="ARBA00023172"/>
    </source>
</evidence>
<proteinExistence type="inferred from homology"/>
<dbReference type="SUPFAM" id="SSF53098">
    <property type="entry name" value="Ribonuclease H-like"/>
    <property type="match status" value="2"/>
</dbReference>
<keyword evidence="11 20" id="KW-0378">Hydrolase</keyword>
<evidence type="ECO:0000256" key="4">
    <source>
        <dbReference type="ARBA" id="ARBA00022670"/>
    </source>
</evidence>
<dbReference type="Pfam" id="PF00665">
    <property type="entry name" value="rve"/>
    <property type="match status" value="1"/>
</dbReference>
<dbReference type="InterPro" id="IPR012337">
    <property type="entry name" value="RNaseH-like_sf"/>
</dbReference>
<keyword evidence="8 20" id="KW-0479">Metal-binding</keyword>
<dbReference type="Pfam" id="PF24626">
    <property type="entry name" value="SH3_Tf2-1"/>
    <property type="match status" value="1"/>
</dbReference>
<dbReference type="PROSITE" id="PS50994">
    <property type="entry name" value="INTEGRASE"/>
    <property type="match status" value="1"/>
</dbReference>
<comment type="cofactor">
    <cofactor evidence="20">
        <name>Mn(2+)</name>
        <dbReference type="ChEBI" id="CHEBI:29035"/>
    </cofactor>
    <cofactor evidence="20">
        <name>Mg(2+)</name>
        <dbReference type="ChEBI" id="CHEBI:18420"/>
    </cofactor>
    <text evidence="20">Manganese or magnesium. Binds 1 divalent metal ion per monomer in the absence of substrate. May bind a second metal ion after substrate binding.</text>
</comment>
<keyword evidence="16" id="KW-0239">DNA-directed DNA polymerase</keyword>
<evidence type="ECO:0000313" key="26">
    <source>
        <dbReference type="EMBL" id="KAE8713860.1"/>
    </source>
</evidence>
<dbReference type="GO" id="GO:0015074">
    <property type="term" value="P:DNA integration"/>
    <property type="evidence" value="ECO:0007669"/>
    <property type="project" value="UniProtKB-KW"/>
</dbReference>
<dbReference type="GO" id="GO:0004190">
    <property type="term" value="F:aspartic-type endopeptidase activity"/>
    <property type="evidence" value="ECO:0007669"/>
    <property type="project" value="UniProtKB-KW"/>
</dbReference>
<dbReference type="Pfam" id="PF01351">
    <property type="entry name" value="RNase_HII"/>
    <property type="match status" value="1"/>
</dbReference>
<dbReference type="PANTHER" id="PTHR37984:SF5">
    <property type="entry name" value="PROTEIN NYNRIN-LIKE"/>
    <property type="match status" value="1"/>
</dbReference>
<dbReference type="InterPro" id="IPR041577">
    <property type="entry name" value="RT_RNaseH_2"/>
</dbReference>
<dbReference type="Gene3D" id="1.10.340.70">
    <property type="match status" value="1"/>
</dbReference>
<dbReference type="InterPro" id="IPR000477">
    <property type="entry name" value="RT_dom"/>
</dbReference>
<feature type="binding site" evidence="20">
    <location>
        <position position="1986"/>
    </location>
    <ligand>
        <name>a divalent metal cation</name>
        <dbReference type="ChEBI" id="CHEBI:60240"/>
    </ligand>
</feature>
<dbReference type="Gene3D" id="1.10.10.460">
    <property type="entry name" value="Ribonuclease hii. Domain 2"/>
    <property type="match status" value="1"/>
</dbReference>
<evidence type="ECO:0000256" key="10">
    <source>
        <dbReference type="ARBA" id="ARBA00022759"/>
    </source>
</evidence>
<sequence>MQKVGTTEVPEHETVEVKEETLPSWWGGQKAELEGRIQALEDGLTENRGYLQRIFQLVNQAAEEKIHLTAKPVGFTGPQIFNQKLPEEKLMGSSSESKGGRDEHVDTRNYCKSPFGNPSSVLPRPKVELPLFEDNNPRGWVRKCQKFFNLFGIHEEQKLEIAAMYLVGKDETWFDGYIMQKYRVTWHEFEVDLCHRFCDRNYSDIIEEFNKLMQKGSVEEYQEKFEELRPYLLQQNMHLGENYFVSSFISGLKEELKHKVKVLEPKNLSEAYRQAKLYELANEIEGKKYKSPSKFFSYTPNSQQNSGSKNFLPKSVPLNTNTKQSLLDYRRANILCFKCGEKFVPGHQCKVRRLNCMEEEEESAEKEATKEETGELEDSEKEALEISINAITGNVGHTTLRILGYIIGKPINVLIDSGSTHSFVTPKWAKEWVEVVQTQPLVITIANGEKLFSTSRSNKVSWKMQGYEFQHDFRVLSLGGSDMVLGVDWREEFNPITMDFKSKTISFEKDGQTVVIRGTQKLPLIRPITGEKFQKLAAKDAELSGEVYLLNAEVVESSTPLILQDLLQEFQEVFEEPKGMPPRRKHNHAIVLKQGTQPVNLRPYRFAHHHKAEVEKQIAEMLSSSIIQLNSTIIKNKFPIPIVEDLLDELNGVAFFSKIDLRSGYWQIKIKEEDVHKTAFRTHQGHYEFKVMPFGLTNAPTIFQALMNELFGAYLRKFVLVFFDDILVYSPSLADHKQHLRVVLDILLKNKLYAKRSKCFFGQQEVEYLGHLILANGVAIDPAKIKAMQQWYLPKNLKALRGFLGLTGYYRKFIKGYGELSKPLTNMLKKEGFHWSPEARTTFEELKRVMCSAPVLALPNFEQKFFLETDASSRGIVAVLSQTGRPIAYLSKALGPKHADLSIYEKEYLAILMAISHWRHYFESGSFVIKTDHEPLKHLLEQKLTTTIQKKGLTKLLGLDYTIQYRKGKTNQVADALSRQQLDSGEFLHMGVTVIIPTWVQDIEQSYEGDLLAHEKIPILLIQPDKMEDWKRIKGVLYFKDKIYVVSKGDLRQKIIVASHDSPQGGHSGIQATYQMIKAYFFWPRMKLMIQDHIQQCEVCQRTKIEHIAKPRLLQPIPVPHNAWEVITMDFIEGLPPSAKYNCILVVIDKFTKYAHFMPLSHPYTVVQVAKVYLDQVYKLHVPPKIAISDRDKSFTSLFWQELLKQLGTTTLFSTAYHPETDGQSERLNQCLEQYLRCMCFLKPTSWSKYLAQAEWWYNTNYHSAIKMTPFEALYGYKAPMLSWSGDSRVDAVQNMMQDREHFNALLREQLIKASNRMKQIVDKHRTEREFQVGEEVYLKLQPYRQTSLAIRKNLKLAARYFGPYKIQKKIGQVAYQLELPPDSKLHPVFHISLLKKRIGKQGLISLNPPETSSDGHLKIYPATVLNRRVVKRHAQNVPQLLIQWTNMGPNDATWEDASVLQKQFPEFDPWGQGSSDGGGIVTMEGELGFKGLDLGKIKRGEAGSRLICFGVGQYESKTDGGVKGVEQELDAEDEDEDEDETYDPLIEKVMKRLAGWKGRVLSMAGRRTLIQTVFNAVPIHTMQTSMLPVSMGGLGIRKARLMNIALMAKNGWKLLTRKENLWCKVFTDPQELDINTWGVSKYGQFTVNSAYQIVSNTEMGGHYGENLQWVWKTKTSEIIRFFIWLSYLDKLNTNEVRCKKNMTQDANFLVCQDETESVDHIFRRCQAAKLVWEELRAMEQDRQINSMEFKNWLKKNCLSKKVRFDELEWGLAAADGLIRDSNGDWKAGFVLKLRRMEAKWIVDILNGDKMEDYSEFDLMNDCLDILKEEEDTYILQSSPTDIQEMLVADKNEEGGLREMGSEAPLPKWASTPCIMGIDEAGRGPVLGPMVYGCLYCSRSYQKTLATLNFADSKTLKEEKREELFENLKADESIGWSVDVIDPRELSAKMLKKNKVNLNEISHDSAIGLINRVLHMGVLLTEVYLDTVGDADKYRIKLSERFPSIKFVVAKKADSLYPVVSGASIVAKVTRDKALREWVLEETSENMHRSFGSGYPGDPETKAWLAHHKHSVFGFPALVRFSWSTCTSYYKDMVEVLWESDKVDEDFANGSSGKQLKLSNVGFSKVSKRKSEEIESSGKGRCKFFQSRKLEQVTHL</sequence>
<evidence type="ECO:0000256" key="17">
    <source>
        <dbReference type="ARBA" id="ARBA00023125"/>
    </source>
</evidence>
<evidence type="ECO:0000256" key="16">
    <source>
        <dbReference type="ARBA" id="ARBA00022932"/>
    </source>
</evidence>
<feature type="domain" description="RNase H type-2" evidence="25">
    <location>
        <begin position="1873"/>
        <end position="2095"/>
    </location>
</feature>
<dbReference type="InterPro" id="IPR050951">
    <property type="entry name" value="Retrovirus_Pol_polyprotein"/>
</dbReference>
<feature type="domain" description="Integrase catalytic" evidence="24">
    <location>
        <begin position="1112"/>
        <end position="1278"/>
    </location>
</feature>
<dbReference type="InterPro" id="IPR004649">
    <property type="entry name" value="RNase_H2_suA"/>
</dbReference>
<keyword evidence="19" id="KW-0511">Multifunctional enzyme</keyword>
<keyword evidence="15" id="KW-0695">RNA-directed DNA polymerase</keyword>
<feature type="region of interest" description="Disordered" evidence="22">
    <location>
        <begin position="1"/>
        <end position="21"/>
    </location>
</feature>
<evidence type="ECO:0000259" key="24">
    <source>
        <dbReference type="PROSITE" id="PS50994"/>
    </source>
</evidence>
<evidence type="ECO:0000256" key="11">
    <source>
        <dbReference type="ARBA" id="ARBA00022801"/>
    </source>
</evidence>
<dbReference type="EC" id="3.1.26.4" evidence="21"/>
<feature type="domain" description="Reverse transcriptase" evidence="23">
    <location>
        <begin position="572"/>
        <end position="773"/>
    </location>
</feature>
<dbReference type="Gene3D" id="2.40.70.10">
    <property type="entry name" value="Acid Proteases"/>
    <property type="match status" value="1"/>
</dbReference>
<dbReference type="InterPro" id="IPR026960">
    <property type="entry name" value="RVT-Znf"/>
</dbReference>
<keyword evidence="5" id="KW-0808">Transferase</keyword>
<dbReference type="FunFam" id="3.30.70.270:FF:000020">
    <property type="entry name" value="Transposon Tf2-6 polyprotein-like Protein"/>
    <property type="match status" value="1"/>
</dbReference>
<keyword evidence="9" id="KW-0064">Aspartyl protease</keyword>
<dbReference type="GO" id="GO:0004523">
    <property type="term" value="F:RNA-DNA hybrid ribonuclease activity"/>
    <property type="evidence" value="ECO:0007669"/>
    <property type="project" value="UniProtKB-UniRule"/>
</dbReference>
<dbReference type="Pfam" id="PF17921">
    <property type="entry name" value="Integrase_H2C2"/>
    <property type="match status" value="1"/>
</dbReference>
<dbReference type="CDD" id="cd09274">
    <property type="entry name" value="RNase_HI_RT_Ty3"/>
    <property type="match status" value="1"/>
</dbReference>
<dbReference type="SUPFAM" id="SSF56672">
    <property type="entry name" value="DNA/RNA polymerases"/>
    <property type="match status" value="1"/>
</dbReference>
<keyword evidence="17" id="KW-0238">DNA-binding</keyword>
<keyword evidence="13" id="KW-0694">RNA-binding</keyword>
<dbReference type="FunFam" id="3.10.10.10:FF:000007">
    <property type="entry name" value="Retrovirus-related Pol polyprotein from transposon 17.6-like Protein"/>
    <property type="match status" value="1"/>
</dbReference>
<evidence type="ECO:0000256" key="7">
    <source>
        <dbReference type="ARBA" id="ARBA00022722"/>
    </source>
</evidence>
<comment type="cofactor">
    <cofactor evidence="2">
        <name>Mg(2+)</name>
        <dbReference type="ChEBI" id="CHEBI:18420"/>
    </cofactor>
</comment>
<protein>
    <recommendedName>
        <fullName evidence="21">Ribonuclease</fullName>
        <ecNumber evidence="21">3.1.26.4</ecNumber>
    </recommendedName>
</protein>
<dbReference type="SUPFAM" id="SSF50630">
    <property type="entry name" value="Acid proteases"/>
    <property type="match status" value="1"/>
</dbReference>
<feature type="region of interest" description="Disordered" evidence="22">
    <location>
        <begin position="1519"/>
        <end position="1542"/>
    </location>
</feature>
<keyword evidence="4" id="KW-0645">Protease</keyword>
<dbReference type="InterPro" id="IPR043502">
    <property type="entry name" value="DNA/RNA_pol_sf"/>
</dbReference>
<feature type="region of interest" description="Disordered" evidence="22">
    <location>
        <begin position="360"/>
        <end position="379"/>
    </location>
</feature>
<keyword evidence="12" id="KW-0460">Magnesium</keyword>
<feature type="binding site" evidence="20">
    <location>
        <position position="1880"/>
    </location>
    <ligand>
        <name>a divalent metal cation</name>
        <dbReference type="ChEBI" id="CHEBI:60240"/>
    </ligand>
</feature>
<evidence type="ECO:0000256" key="22">
    <source>
        <dbReference type="SAM" id="MobiDB-lite"/>
    </source>
</evidence>
<comment type="function">
    <text evidence="21">Endonuclease that specifically degrades the RNA of RNA-DNA hybrids.</text>
</comment>
<dbReference type="CDD" id="cd01647">
    <property type="entry name" value="RT_LTR"/>
    <property type="match status" value="1"/>
</dbReference>
<evidence type="ECO:0000256" key="3">
    <source>
        <dbReference type="ARBA" id="ARBA00007058"/>
    </source>
</evidence>
<evidence type="ECO:0000256" key="19">
    <source>
        <dbReference type="ARBA" id="ARBA00023268"/>
    </source>
</evidence>
<feature type="binding site" evidence="20">
    <location>
        <position position="1879"/>
    </location>
    <ligand>
        <name>a divalent metal cation</name>
        <dbReference type="ChEBI" id="CHEBI:60240"/>
    </ligand>
</feature>
<keyword evidence="18" id="KW-0233">DNA recombination</keyword>
<evidence type="ECO:0000256" key="5">
    <source>
        <dbReference type="ARBA" id="ARBA00022679"/>
    </source>
</evidence>
<evidence type="ECO:0000313" key="27">
    <source>
        <dbReference type="Proteomes" id="UP000436088"/>
    </source>
</evidence>
<accession>A0A6A3B9Y6</accession>